<dbReference type="EMBL" id="CCKQ01012329">
    <property type="protein sequence ID" value="CDW83940.1"/>
    <property type="molecule type" value="Genomic_DNA"/>
</dbReference>
<keyword evidence="3" id="KW-1185">Reference proteome</keyword>
<gene>
    <name evidence="2" type="primary">Contig18231.g19369</name>
    <name evidence="2" type="ORF">STYLEM_12994</name>
</gene>
<dbReference type="Proteomes" id="UP000039865">
    <property type="component" value="Unassembled WGS sequence"/>
</dbReference>
<dbReference type="AlphaFoldDB" id="A0A078ANM2"/>
<accession>A0A078ANM2</accession>
<proteinExistence type="predicted"/>
<name>A0A078ANM2_STYLE</name>
<sequence length="353" mass="40582">MLDERPQSDKQNQSLQNITLPPIQKQGIRNIIAKARIQQLDLSKFNMMPNSEMTFTNQYKERCPTSIQQVQNQISERKYPKLEIQKQQIQQIPSYRPPLPPIQKDQIDTSRLSVNKKFKKQVSNASNLSANALKLSERLKIDLVKVNRDNSINKGYDENSKYMSTYRSFSSEKSSEQGPETIRRSQSSQKGGIREKMQLQLNINVVTTPLNKIKPVHSNTTIMRENLKYHEPQLSGRNQLTVQKKPKREKLRRGSTSIRNMGTSPLNINTMKVSSFGNHKSSTQALSANKGKDMKAQSTHMKSSLLKNFCSPSNRLSLKQQELNAINKRVSELGQVKKYQDYIRQNSHQLQQL</sequence>
<feature type="compositionally biased region" description="Basic residues" evidence="1">
    <location>
        <begin position="244"/>
        <end position="253"/>
    </location>
</feature>
<feature type="region of interest" description="Disordered" evidence="1">
    <location>
        <begin position="167"/>
        <end position="195"/>
    </location>
</feature>
<evidence type="ECO:0000313" key="2">
    <source>
        <dbReference type="EMBL" id="CDW83940.1"/>
    </source>
</evidence>
<protein>
    <submittedName>
        <fullName evidence="2">Uncharacterized protein</fullName>
    </submittedName>
</protein>
<evidence type="ECO:0000256" key="1">
    <source>
        <dbReference type="SAM" id="MobiDB-lite"/>
    </source>
</evidence>
<dbReference type="InParanoid" id="A0A078ANM2"/>
<reference evidence="2 3" key="1">
    <citation type="submission" date="2014-06" db="EMBL/GenBank/DDBJ databases">
        <authorList>
            <person name="Swart Estienne"/>
        </authorList>
    </citation>
    <scope>NUCLEOTIDE SEQUENCE [LARGE SCALE GENOMIC DNA]</scope>
    <source>
        <strain evidence="2 3">130c</strain>
    </source>
</reference>
<organism evidence="2 3">
    <name type="scientific">Stylonychia lemnae</name>
    <name type="common">Ciliate</name>
    <dbReference type="NCBI Taxonomy" id="5949"/>
    <lineage>
        <taxon>Eukaryota</taxon>
        <taxon>Sar</taxon>
        <taxon>Alveolata</taxon>
        <taxon>Ciliophora</taxon>
        <taxon>Intramacronucleata</taxon>
        <taxon>Spirotrichea</taxon>
        <taxon>Stichotrichia</taxon>
        <taxon>Sporadotrichida</taxon>
        <taxon>Oxytrichidae</taxon>
        <taxon>Stylonychinae</taxon>
        <taxon>Stylonychia</taxon>
    </lineage>
</organism>
<feature type="compositionally biased region" description="Polar residues" evidence="1">
    <location>
        <begin position="167"/>
        <end position="190"/>
    </location>
</feature>
<feature type="region of interest" description="Disordered" evidence="1">
    <location>
        <begin position="243"/>
        <end position="264"/>
    </location>
</feature>
<evidence type="ECO:0000313" key="3">
    <source>
        <dbReference type="Proteomes" id="UP000039865"/>
    </source>
</evidence>
<feature type="compositionally biased region" description="Polar residues" evidence="1">
    <location>
        <begin position="254"/>
        <end position="264"/>
    </location>
</feature>